<dbReference type="KEGG" id="cil:EG358_10390"/>
<dbReference type="RefSeq" id="WP_076559055.1">
    <property type="nucleotide sequence ID" value="NZ_CP033929.1"/>
</dbReference>
<dbReference type="GeneID" id="303674110"/>
<gene>
    <name evidence="3" type="ORF">NCTC13560_02709</name>
    <name evidence="2" type="ORF">SAMN05421682_103125</name>
</gene>
<evidence type="ECO:0000313" key="3">
    <source>
        <dbReference type="EMBL" id="SUX44765.1"/>
    </source>
</evidence>
<evidence type="ECO:0000313" key="4">
    <source>
        <dbReference type="Proteomes" id="UP000185725"/>
    </source>
</evidence>
<proteinExistence type="predicted"/>
<evidence type="ECO:0000313" key="5">
    <source>
        <dbReference type="Proteomes" id="UP000255231"/>
    </source>
</evidence>
<dbReference type="EMBL" id="UFVS01000001">
    <property type="protein sequence ID" value="SUX44765.1"/>
    <property type="molecule type" value="Genomic_DNA"/>
</dbReference>
<keyword evidence="4" id="KW-1185">Reference proteome</keyword>
<feature type="signal peptide" evidence="1">
    <location>
        <begin position="1"/>
        <end position="18"/>
    </location>
</feature>
<sequence>MKKILLLLSLSLSTIAFSQISTLVINNYSAFTVTGRLRAADITNCVPELYMGNTLGSGNFTIPAGTTTDYPKYYTANVAPIPVNDFLVRMSNTTPASVIPYNHPNIFTISPTTDWSFFSFDVRDPASINTVYDHYDIGVAPCAGNYPSNGVGTVSETEWFTMTSGGTIFTYINIY</sequence>
<keyword evidence="1" id="KW-0732">Signal</keyword>
<protein>
    <submittedName>
        <fullName evidence="3">Uncharacterized protein</fullName>
    </submittedName>
</protein>
<name>A0A381FE09_9FLAO</name>
<evidence type="ECO:0000256" key="1">
    <source>
        <dbReference type="SAM" id="SignalP"/>
    </source>
</evidence>
<dbReference type="Proteomes" id="UP000185725">
    <property type="component" value="Unassembled WGS sequence"/>
</dbReference>
<dbReference type="AlphaFoldDB" id="A0A381FE09"/>
<dbReference type="OrthoDB" id="1246355at2"/>
<evidence type="ECO:0000313" key="2">
    <source>
        <dbReference type="EMBL" id="SIQ19452.1"/>
    </source>
</evidence>
<dbReference type="Proteomes" id="UP000255231">
    <property type="component" value="Unassembled WGS sequence"/>
</dbReference>
<reference evidence="2 4" key="1">
    <citation type="submission" date="2017-01" db="EMBL/GenBank/DDBJ databases">
        <authorList>
            <person name="Varghese N."/>
            <person name="Submissions S."/>
        </authorList>
    </citation>
    <scope>NUCLEOTIDE SEQUENCE [LARGE SCALE GENOMIC DNA]</scope>
    <source>
        <strain evidence="2 4">ATCC 27950</strain>
    </source>
</reference>
<accession>A0A381FE09</accession>
<organism evidence="3 5">
    <name type="scientific">Chryseobacterium indoltheticum</name>
    <dbReference type="NCBI Taxonomy" id="254"/>
    <lineage>
        <taxon>Bacteria</taxon>
        <taxon>Pseudomonadati</taxon>
        <taxon>Bacteroidota</taxon>
        <taxon>Flavobacteriia</taxon>
        <taxon>Flavobacteriales</taxon>
        <taxon>Weeksellaceae</taxon>
        <taxon>Chryseobacterium group</taxon>
        <taxon>Chryseobacterium</taxon>
    </lineage>
</organism>
<reference evidence="3 5" key="2">
    <citation type="submission" date="2018-06" db="EMBL/GenBank/DDBJ databases">
        <authorList>
            <consortium name="Pathogen Informatics"/>
            <person name="Doyle S."/>
        </authorList>
    </citation>
    <scope>NUCLEOTIDE SEQUENCE [LARGE SCALE GENOMIC DNA]</scope>
    <source>
        <strain evidence="3 5">NCTC13560</strain>
    </source>
</reference>
<feature type="chain" id="PRO_5016582594" evidence="1">
    <location>
        <begin position="19"/>
        <end position="175"/>
    </location>
</feature>
<dbReference type="EMBL" id="FTMF01000003">
    <property type="protein sequence ID" value="SIQ19452.1"/>
    <property type="molecule type" value="Genomic_DNA"/>
</dbReference>